<evidence type="ECO:0000313" key="3">
    <source>
        <dbReference type="EMBL" id="PYH89675.1"/>
    </source>
</evidence>
<gene>
    <name evidence="3" type="ORF">BO71DRAFT_103440</name>
</gene>
<keyword evidence="1" id="KW-0812">Transmembrane</keyword>
<evidence type="ECO:0008006" key="5">
    <source>
        <dbReference type="Google" id="ProtNLM"/>
    </source>
</evidence>
<keyword evidence="2" id="KW-0732">Signal</keyword>
<dbReference type="Proteomes" id="UP000247810">
    <property type="component" value="Unassembled WGS sequence"/>
</dbReference>
<evidence type="ECO:0000256" key="1">
    <source>
        <dbReference type="SAM" id="Phobius"/>
    </source>
</evidence>
<proteinExistence type="predicted"/>
<evidence type="ECO:0000256" key="2">
    <source>
        <dbReference type="SAM" id="SignalP"/>
    </source>
</evidence>
<feature type="signal peptide" evidence="2">
    <location>
        <begin position="1"/>
        <end position="22"/>
    </location>
</feature>
<dbReference type="VEuPathDB" id="FungiDB:BO71DRAFT_103440"/>
<feature type="transmembrane region" description="Helical" evidence="1">
    <location>
        <begin position="97"/>
        <end position="119"/>
    </location>
</feature>
<evidence type="ECO:0000313" key="4">
    <source>
        <dbReference type="Proteomes" id="UP000247810"/>
    </source>
</evidence>
<dbReference type="EMBL" id="KZ826017">
    <property type="protein sequence ID" value="PYH89675.1"/>
    <property type="molecule type" value="Genomic_DNA"/>
</dbReference>
<reference evidence="3 4" key="1">
    <citation type="submission" date="2018-02" db="EMBL/GenBank/DDBJ databases">
        <title>The genomes of Aspergillus section Nigri reveals drivers in fungal speciation.</title>
        <authorList>
            <consortium name="DOE Joint Genome Institute"/>
            <person name="Vesth T.C."/>
            <person name="Nybo J."/>
            <person name="Theobald S."/>
            <person name="Brandl J."/>
            <person name="Frisvad J.C."/>
            <person name="Nielsen K.F."/>
            <person name="Lyhne E.K."/>
            <person name="Kogle M.E."/>
            <person name="Kuo A."/>
            <person name="Riley R."/>
            <person name="Clum A."/>
            <person name="Nolan M."/>
            <person name="Lipzen A."/>
            <person name="Salamov A."/>
            <person name="Henrissat B."/>
            <person name="Wiebenga A."/>
            <person name="De vries R.P."/>
            <person name="Grigoriev I.V."/>
            <person name="Mortensen U.H."/>
            <person name="Andersen M.R."/>
            <person name="Baker S.E."/>
        </authorList>
    </citation>
    <scope>NUCLEOTIDE SEQUENCE [LARGE SCALE GENOMIC DNA]</scope>
    <source>
        <strain evidence="3 4">CBS 707.79</strain>
    </source>
</reference>
<name>A0A319CWK7_9EURO</name>
<keyword evidence="4" id="KW-1185">Reference proteome</keyword>
<accession>A0A319CWK7</accession>
<feature type="chain" id="PRO_5016242326" description="Secreted protein" evidence="2">
    <location>
        <begin position="23"/>
        <end position="123"/>
    </location>
</feature>
<protein>
    <recommendedName>
        <fullName evidence="5">Secreted protein</fullName>
    </recommendedName>
</protein>
<keyword evidence="1" id="KW-1133">Transmembrane helix</keyword>
<organism evidence="3 4">
    <name type="scientific">Aspergillus ellipticus CBS 707.79</name>
    <dbReference type="NCBI Taxonomy" id="1448320"/>
    <lineage>
        <taxon>Eukaryota</taxon>
        <taxon>Fungi</taxon>
        <taxon>Dikarya</taxon>
        <taxon>Ascomycota</taxon>
        <taxon>Pezizomycotina</taxon>
        <taxon>Eurotiomycetes</taxon>
        <taxon>Eurotiomycetidae</taxon>
        <taxon>Eurotiales</taxon>
        <taxon>Aspergillaceae</taxon>
        <taxon>Aspergillus</taxon>
        <taxon>Aspergillus subgen. Circumdati</taxon>
    </lineage>
</organism>
<sequence>MGGRSVLCLLTVLVCSSRPVRLKSASLGCRTSITSTCMGKGFGMTHGRGAMPLRRSGWIFKRPIIQALSCLEPASKLMLHRRFSITQPQRPSPPIHLPALLLLLALPFPAHFLGLFLGFSCAQ</sequence>
<keyword evidence="1" id="KW-0472">Membrane</keyword>
<dbReference type="AlphaFoldDB" id="A0A319CWK7"/>